<dbReference type="Pfam" id="PF25546">
    <property type="entry name" value="DUF7925"/>
    <property type="match status" value="1"/>
</dbReference>
<sequence length="799" mass="82491">MKPLRNFFAHNFHHYRFLLVAAISLGGSFTVVMPSLADGTTSGTTIDNTATAEYNYVNNLGVNVLNKTTSNTVTVSVAETAGITVASQGMTDTTGGSVVSNDLLYYDFLITNVGNDPTRFFIPGKATITGSATAGAITADLDGNGTFETTIPTTGFTTSSIPVSGFVKVRVPVTVNLLATPGSVITVLLGDTGPNDNSNATQNQPDSPDGSNPTEVRTIDNLDGTAGETAGIPLNGEREASAIQTTTISAIPQAFAKVLKVRSGYSDSSTPNNLSDDKLTYDLSLKIDSTSPTGSTGLTPANLVGTNINVDGLIGAKILVSDAIPVNTHLASVVTPPTGWSVVYTVTPTLVTANNALWTSIVPVDLNLVTRVGFVKSGTLTAGTTVNGLSFQVVTNGVLTSTATIANIAQSFGQTQGDALNQLVYDESGDQSPSNFNDDGTVGSNVPNLGVANVTIQGADSTNNNTGQGPGGEVNTFTMTAQTSILNGPHLFPNAVGATDNNNDFSNQSAIVPLYLPPGSTLDPAPVSFLNTILNPDPTLLSNVLLVPVTPTNTSDLPSGTTVTLISGVSVATYTYNGTGFTLTSGLGISLPTLNNLPVDYTVTVNLPAGTPLSTDTGKAFPVTIRAFVDSNNDGAFNSGESSNNTIDQVYTGFLKLVKESRLLQGSGSAVAANDSTFSTTVKKPGVGNIIEYRITYTNISSVPIGSNNATLNATGIIITENGNSTNNNWAKDNDNNGKVDTSHVFSTAIDSAGIVTYLNLGAAVTDAIGVDITTYLDTIPGPLQPGQSGTFTFQRKVN</sequence>
<organism evidence="3 4">
    <name type="scientific">Nostoc commune NIES-4072</name>
    <dbReference type="NCBI Taxonomy" id="2005467"/>
    <lineage>
        <taxon>Bacteria</taxon>
        <taxon>Bacillati</taxon>
        <taxon>Cyanobacteriota</taxon>
        <taxon>Cyanophyceae</taxon>
        <taxon>Nostocales</taxon>
        <taxon>Nostocaceae</taxon>
        <taxon>Nostoc</taxon>
    </lineage>
</organism>
<evidence type="ECO:0000256" key="1">
    <source>
        <dbReference type="SAM" id="MobiDB-lite"/>
    </source>
</evidence>
<protein>
    <recommendedName>
        <fullName evidence="2">DUF7925 domain-containing protein</fullName>
    </recommendedName>
</protein>
<dbReference type="Proteomes" id="UP000245124">
    <property type="component" value="Unassembled WGS sequence"/>
</dbReference>
<feature type="domain" description="DUF7925" evidence="2">
    <location>
        <begin position="255"/>
        <end position="436"/>
    </location>
</feature>
<feature type="region of interest" description="Disordered" evidence="1">
    <location>
        <begin position="189"/>
        <end position="232"/>
    </location>
</feature>
<evidence type="ECO:0000313" key="4">
    <source>
        <dbReference type="Proteomes" id="UP000245124"/>
    </source>
</evidence>
<dbReference type="OrthoDB" id="504271at2"/>
<gene>
    <name evidence="3" type="ORF">NIES4072_52990</name>
</gene>
<evidence type="ECO:0000313" key="3">
    <source>
        <dbReference type="EMBL" id="GBG21612.1"/>
    </source>
</evidence>
<keyword evidence="4" id="KW-1185">Reference proteome</keyword>
<comment type="caution">
    <text evidence="3">The sequence shown here is derived from an EMBL/GenBank/DDBJ whole genome shotgun (WGS) entry which is preliminary data.</text>
</comment>
<name>A0A2R5FS70_NOSCO</name>
<dbReference type="RefSeq" id="WP_109011480.1">
    <property type="nucleotide sequence ID" value="NZ_BDUD01000001.1"/>
</dbReference>
<dbReference type="InterPro" id="IPR057685">
    <property type="entry name" value="DUF7925"/>
</dbReference>
<evidence type="ECO:0000259" key="2">
    <source>
        <dbReference type="Pfam" id="PF25546"/>
    </source>
</evidence>
<proteinExistence type="predicted"/>
<dbReference type="EMBL" id="BDUD01000001">
    <property type="protein sequence ID" value="GBG21612.1"/>
    <property type="molecule type" value="Genomic_DNA"/>
</dbReference>
<reference evidence="3 4" key="1">
    <citation type="submission" date="2017-06" db="EMBL/GenBank/DDBJ databases">
        <title>Genome sequencing of cyanobaciteial culture collection at National Institute for Environmental Studies (NIES).</title>
        <authorList>
            <person name="Hirose Y."/>
            <person name="Shimura Y."/>
            <person name="Fujisawa T."/>
            <person name="Nakamura Y."/>
            <person name="Kawachi M."/>
        </authorList>
    </citation>
    <scope>NUCLEOTIDE SEQUENCE [LARGE SCALE GENOMIC DNA]</scope>
    <source>
        <strain evidence="3 4">NIES-4072</strain>
    </source>
</reference>
<feature type="compositionally biased region" description="Polar residues" evidence="1">
    <location>
        <begin position="194"/>
        <end position="215"/>
    </location>
</feature>
<dbReference type="AlphaFoldDB" id="A0A2R5FS70"/>
<accession>A0A2R5FS70</accession>